<organism evidence="1 2">
    <name type="scientific">Lysobacter dokdonensis DS-58</name>
    <dbReference type="NCBI Taxonomy" id="1300345"/>
    <lineage>
        <taxon>Bacteria</taxon>
        <taxon>Pseudomonadati</taxon>
        <taxon>Pseudomonadota</taxon>
        <taxon>Gammaproteobacteria</taxon>
        <taxon>Lysobacterales</taxon>
        <taxon>Lysobacteraceae</taxon>
        <taxon>Noviluteimonas</taxon>
    </lineage>
</organism>
<evidence type="ECO:0000313" key="1">
    <source>
        <dbReference type="EMBL" id="KGQ18496.1"/>
    </source>
</evidence>
<protein>
    <submittedName>
        <fullName evidence="1">Uncharacterized protein</fullName>
    </submittedName>
</protein>
<accession>A0A0A2WE60</accession>
<dbReference type="EMBL" id="JRKJ01000018">
    <property type="protein sequence ID" value="KGQ18496.1"/>
    <property type="molecule type" value="Genomic_DNA"/>
</dbReference>
<sequence>MEMVPDSAPGVNTVHRAHSCTCRRCAGGVKMFTPAYRGGRDDHRPRRE</sequence>
<keyword evidence="2" id="KW-1185">Reference proteome</keyword>
<dbReference type="Proteomes" id="UP000030518">
    <property type="component" value="Unassembled WGS sequence"/>
</dbReference>
<evidence type="ECO:0000313" key="2">
    <source>
        <dbReference type="Proteomes" id="UP000030518"/>
    </source>
</evidence>
<proteinExistence type="predicted"/>
<dbReference type="STRING" id="1300345.LF41_521"/>
<gene>
    <name evidence="1" type="ORF">LF41_521</name>
</gene>
<reference evidence="1 2" key="1">
    <citation type="submission" date="2014-09" db="EMBL/GenBank/DDBJ databases">
        <title>Genome sequences of Lysobacter dokdonensis DS-58.</title>
        <authorList>
            <person name="Kim J.F."/>
            <person name="Kwak M.-J."/>
        </authorList>
    </citation>
    <scope>NUCLEOTIDE SEQUENCE [LARGE SCALE GENOMIC DNA]</scope>
    <source>
        <strain evidence="1 2">DS-58</strain>
    </source>
</reference>
<dbReference type="AlphaFoldDB" id="A0A0A2WE60"/>
<comment type="caution">
    <text evidence="1">The sequence shown here is derived from an EMBL/GenBank/DDBJ whole genome shotgun (WGS) entry which is preliminary data.</text>
</comment>
<name>A0A0A2WE60_9GAMM</name>